<gene>
    <name evidence="8" type="primary">LOC118477316</name>
</gene>
<name>A0ABM1VPP9_APLCA</name>
<dbReference type="PANTHER" id="PTHR47535">
    <property type="entry name" value="MUSCLE-SPECIFIC PROTEIN 300 KDA, ISOFORM G"/>
    <property type="match status" value="1"/>
</dbReference>
<keyword evidence="7" id="KW-1185">Reference proteome</keyword>
<keyword evidence="4" id="KW-1133">Transmembrane helix</keyword>
<dbReference type="GeneID" id="118477316"/>
<dbReference type="PANTHER" id="PTHR47535:SF1">
    <property type="entry name" value="NESPRIN-1"/>
    <property type="match status" value="1"/>
</dbReference>
<dbReference type="CDD" id="cd00176">
    <property type="entry name" value="SPEC"/>
    <property type="match status" value="4"/>
</dbReference>
<dbReference type="SMART" id="SM00150">
    <property type="entry name" value="SPEC"/>
    <property type="match status" value="8"/>
</dbReference>
<dbReference type="Proteomes" id="UP000694888">
    <property type="component" value="Unplaced"/>
</dbReference>
<comment type="subcellular location">
    <subcellularLocation>
        <location evidence="1">Membrane</location>
    </subcellularLocation>
</comment>
<dbReference type="InterPro" id="IPR018159">
    <property type="entry name" value="Spectrin/alpha-actinin"/>
</dbReference>
<dbReference type="InterPro" id="IPR002017">
    <property type="entry name" value="Spectrin_repeat"/>
</dbReference>
<feature type="coiled-coil region" evidence="6">
    <location>
        <begin position="689"/>
        <end position="716"/>
    </location>
</feature>
<dbReference type="RefSeq" id="XP_035824391.1">
    <property type="nucleotide sequence ID" value="XM_035968498.1"/>
</dbReference>
<dbReference type="Gene3D" id="1.20.58.60">
    <property type="match status" value="6"/>
</dbReference>
<evidence type="ECO:0000256" key="4">
    <source>
        <dbReference type="ARBA" id="ARBA00022989"/>
    </source>
</evidence>
<organism evidence="7 8">
    <name type="scientific">Aplysia californica</name>
    <name type="common">California sea hare</name>
    <dbReference type="NCBI Taxonomy" id="6500"/>
    <lineage>
        <taxon>Eukaryota</taxon>
        <taxon>Metazoa</taxon>
        <taxon>Spiralia</taxon>
        <taxon>Lophotrochozoa</taxon>
        <taxon>Mollusca</taxon>
        <taxon>Gastropoda</taxon>
        <taxon>Heterobranchia</taxon>
        <taxon>Euthyneura</taxon>
        <taxon>Tectipleura</taxon>
        <taxon>Aplysiida</taxon>
        <taxon>Aplysioidea</taxon>
        <taxon>Aplysiidae</taxon>
        <taxon>Aplysia</taxon>
    </lineage>
</organism>
<dbReference type="SUPFAM" id="SSF46966">
    <property type="entry name" value="Spectrin repeat"/>
    <property type="match status" value="9"/>
</dbReference>
<keyword evidence="6" id="KW-0175">Coiled coil</keyword>
<reference evidence="8" key="1">
    <citation type="submission" date="2025-08" db="UniProtKB">
        <authorList>
            <consortium name="RefSeq"/>
        </authorList>
    </citation>
    <scope>IDENTIFICATION</scope>
</reference>
<evidence type="ECO:0000256" key="3">
    <source>
        <dbReference type="ARBA" id="ARBA00022737"/>
    </source>
</evidence>
<sequence length="1028" mass="118123">MTFLSFIYTIYLLDNFSLLQDISSHQRLIDSVIEKAQAVLKSTTNPEVADFITNVSSRYEKLNLDAKNLIQRSEHHVVLHQQFQDSMQAAVDWMALMKDKQTLCADTTGDRHTIQNKLDRLHELITCMPEGGSKLKECDNQAQVTMDTTGLKGRQNIQQELEVLRLDWEDYSSRLTSLRDSLEQALHYWSLYESSYQQMSGWLKAMEKQVKECPLRSSLEEKQEQLAKYQAFQEDLDDNEQEICQVVTQGELLQEIRGQQKEVDKFSDEAQTLQQLTSESRVGNFVSQLASRYQALLSSGKELIKRCEQNVEDHKLYKDKLTDSGQWLEKAQKKFAQCSETGGSRAELETRLDKVQDLVRERDAGFSKLNQCVEAGERLYPSTAPDGREVIRQELRKLKLGYESMFDELSNVQRKLEVSMVQWTSFDESYGQVEHWLRQMESQLEGQIPLRATLEEKKTQFHNYKALQQDVLSYQRVIESINDKANSLVQASSDPELTKFISQTGARYKKLCAAAKERVSQYEQFVNDHQQYNDMYNACVDWLNAIREKLSACSDVSGDRHAIQSRLDKIQFLPSDGYKPSQIITSRLHDILATKMEGEPKVKQVLELSEQVLPHTAPQGRDIITRDTDALKADWEAFIRALAKTKSDLESCMDQWKGFESWHERCGAWLKDLESRLRDVDLRATLPEKQTQLDKLKALQTEVANHQSDLDSLSDAAQDLVRVSADSRVVSQASQLTTKYQSATINLKELCRRWEQYVLDHQAYMESFDQCRAWLAQMKDKVARVVDTSGDKSTVQDRLGQVQELLNEKEEGMHMLQITLDNLQMVLPNTSVSGRDNMRRDMQTLQQEYDALSAELNEAKTQLDGTLAQWTVYDDSVEQLQRWLKDLEGQVAADSQKQNTLQEKKLQLERVKVLQLNISSQQSTIDSLNEKGLSLKRTSRDGNLGAQIAHVVDRYEKLVQRAKELNESCEKNLRDHQTYRDTYMDTSDWLGSAMDKLGLCSDVRGDRHAIEAQLHKVEEIAVTSEVGN</sequence>
<proteinExistence type="predicted"/>
<keyword evidence="5" id="KW-0472">Membrane</keyword>
<evidence type="ECO:0000256" key="1">
    <source>
        <dbReference type="ARBA" id="ARBA00004370"/>
    </source>
</evidence>
<evidence type="ECO:0000256" key="5">
    <source>
        <dbReference type="ARBA" id="ARBA00023136"/>
    </source>
</evidence>
<evidence type="ECO:0000256" key="2">
    <source>
        <dbReference type="ARBA" id="ARBA00022692"/>
    </source>
</evidence>
<evidence type="ECO:0000313" key="8">
    <source>
        <dbReference type="RefSeq" id="XP_035824391.1"/>
    </source>
</evidence>
<evidence type="ECO:0000256" key="6">
    <source>
        <dbReference type="SAM" id="Coils"/>
    </source>
</evidence>
<keyword evidence="3" id="KW-0677">Repeat</keyword>
<accession>A0ABM1VPP9</accession>
<dbReference type="InterPro" id="IPR052403">
    <property type="entry name" value="LINC-complex_assoc"/>
</dbReference>
<feature type="coiled-coil region" evidence="6">
    <location>
        <begin position="835"/>
        <end position="975"/>
    </location>
</feature>
<feature type="coiled-coil region" evidence="6">
    <location>
        <begin position="219"/>
        <end position="276"/>
    </location>
</feature>
<evidence type="ECO:0000313" key="7">
    <source>
        <dbReference type="Proteomes" id="UP000694888"/>
    </source>
</evidence>
<protein>
    <submittedName>
        <fullName evidence="8">Nesprin-1-like</fullName>
    </submittedName>
</protein>
<keyword evidence="2" id="KW-0812">Transmembrane</keyword>
<dbReference type="Pfam" id="PF00435">
    <property type="entry name" value="Spectrin"/>
    <property type="match status" value="2"/>
</dbReference>